<feature type="compositionally biased region" description="Polar residues" evidence="1">
    <location>
        <begin position="126"/>
        <end position="139"/>
    </location>
</feature>
<sequence>MDNFLPFSYPNANFVEELPMDLNNNHSYFSTVPAYDQLHYQEQPQQFYQPSPNVAWPMEQTAMMNHQQLQYQPEVFPHQIPMTQTGSEFVSLAYNPAGFRQERGVFLDPHMKKMARINRKQAMIRSRNNPGSSSTSNELADSRRQLSLAMRNIDEAEAREDVYLYSSYDNKMLRVLLVKNLKNSDVGSLGRIVLPKYFSLSKPAGRQNVARQEEFPEVNEANSWEDMFMCDDDSFAMIMGNLNDDYPNPNSVMGGLTVDLDQNHQATSSLPPVDHVTVAQHVGSYNDDVNFNGFAGY</sequence>
<evidence type="ECO:0000313" key="3">
    <source>
        <dbReference type="Proteomes" id="UP000467841"/>
    </source>
</evidence>
<accession>A0A6D2HK65</accession>
<dbReference type="OrthoDB" id="757982at2759"/>
<name>A0A6D2HK65_9BRAS</name>
<comment type="caution">
    <text evidence="2">The sequence shown here is derived from an EMBL/GenBank/DDBJ whole genome shotgun (WGS) entry which is preliminary data.</text>
</comment>
<keyword evidence="3" id="KW-1185">Reference proteome</keyword>
<evidence type="ECO:0000313" key="2">
    <source>
        <dbReference type="EMBL" id="CAA7015740.1"/>
    </source>
</evidence>
<reference evidence="2" key="1">
    <citation type="submission" date="2020-01" db="EMBL/GenBank/DDBJ databases">
        <authorList>
            <person name="Mishra B."/>
        </authorList>
    </citation>
    <scope>NUCLEOTIDE SEQUENCE [LARGE SCALE GENOMIC DNA]</scope>
</reference>
<dbReference type="AlphaFoldDB" id="A0A6D2HK65"/>
<feature type="region of interest" description="Disordered" evidence="1">
    <location>
        <begin position="123"/>
        <end position="142"/>
    </location>
</feature>
<organism evidence="2 3">
    <name type="scientific">Microthlaspi erraticum</name>
    <dbReference type="NCBI Taxonomy" id="1685480"/>
    <lineage>
        <taxon>Eukaryota</taxon>
        <taxon>Viridiplantae</taxon>
        <taxon>Streptophyta</taxon>
        <taxon>Embryophyta</taxon>
        <taxon>Tracheophyta</taxon>
        <taxon>Spermatophyta</taxon>
        <taxon>Magnoliopsida</taxon>
        <taxon>eudicotyledons</taxon>
        <taxon>Gunneridae</taxon>
        <taxon>Pentapetalae</taxon>
        <taxon>rosids</taxon>
        <taxon>malvids</taxon>
        <taxon>Brassicales</taxon>
        <taxon>Brassicaceae</taxon>
        <taxon>Coluteocarpeae</taxon>
        <taxon>Microthlaspi</taxon>
    </lineage>
</organism>
<gene>
    <name evidence="2" type="ORF">MERR_LOCUS2975</name>
</gene>
<dbReference type="Proteomes" id="UP000467841">
    <property type="component" value="Unassembled WGS sequence"/>
</dbReference>
<protein>
    <submittedName>
        <fullName evidence="2">Uncharacterized protein</fullName>
    </submittedName>
</protein>
<dbReference type="EMBL" id="CACVBM020000199">
    <property type="protein sequence ID" value="CAA7015740.1"/>
    <property type="molecule type" value="Genomic_DNA"/>
</dbReference>
<proteinExistence type="predicted"/>
<evidence type="ECO:0000256" key="1">
    <source>
        <dbReference type="SAM" id="MobiDB-lite"/>
    </source>
</evidence>